<keyword evidence="4" id="KW-1185">Reference proteome</keyword>
<feature type="transmembrane region" description="Helical" evidence="2">
    <location>
        <begin position="386"/>
        <end position="410"/>
    </location>
</feature>
<feature type="transmembrane region" description="Helical" evidence="2">
    <location>
        <begin position="360"/>
        <end position="380"/>
    </location>
</feature>
<dbReference type="Gene3D" id="3.30.2090.10">
    <property type="entry name" value="Multidrug efflux transporter AcrB TolC docking domain, DN and DC subdomains"/>
    <property type="match status" value="2"/>
</dbReference>
<comment type="caution">
    <text evidence="3">The sequence shown here is derived from an EMBL/GenBank/DDBJ whole genome shotgun (WGS) entry which is preliminary data.</text>
</comment>
<dbReference type="Pfam" id="PF00873">
    <property type="entry name" value="ACR_tran"/>
    <property type="match status" value="1"/>
</dbReference>
<name>A0ABT5WUR5_9SPHN</name>
<evidence type="ECO:0000313" key="3">
    <source>
        <dbReference type="EMBL" id="MDE8653603.1"/>
    </source>
</evidence>
<dbReference type="SUPFAM" id="SSF82714">
    <property type="entry name" value="Multidrug efflux transporter AcrB TolC docking domain, DN and DC subdomains"/>
    <property type="match status" value="2"/>
</dbReference>
<dbReference type="PRINTS" id="PR00702">
    <property type="entry name" value="ACRIFLAVINRP"/>
</dbReference>
<evidence type="ECO:0000313" key="4">
    <source>
        <dbReference type="Proteomes" id="UP001216253"/>
    </source>
</evidence>
<feature type="transmembrane region" description="Helical" evidence="2">
    <location>
        <begin position="431"/>
        <end position="452"/>
    </location>
</feature>
<dbReference type="InterPro" id="IPR001036">
    <property type="entry name" value="Acrflvin-R"/>
</dbReference>
<dbReference type="SUPFAM" id="SSF82693">
    <property type="entry name" value="Multidrug efflux transporter AcrB pore domain, PN1, PN2, PC1 and PC2 subdomains"/>
    <property type="match status" value="3"/>
</dbReference>
<feature type="transmembrane region" description="Helical" evidence="2">
    <location>
        <begin position="464"/>
        <end position="486"/>
    </location>
</feature>
<dbReference type="Gene3D" id="3.30.70.1440">
    <property type="entry name" value="Multidrug efflux transporter AcrB pore domain"/>
    <property type="match status" value="1"/>
</dbReference>
<proteinExistence type="predicted"/>
<feature type="transmembrane region" description="Helical" evidence="2">
    <location>
        <begin position="853"/>
        <end position="872"/>
    </location>
</feature>
<evidence type="ECO:0000256" key="2">
    <source>
        <dbReference type="SAM" id="Phobius"/>
    </source>
</evidence>
<feature type="transmembrane region" description="Helical" evidence="2">
    <location>
        <begin position="12"/>
        <end position="32"/>
    </location>
</feature>
<dbReference type="InterPro" id="IPR027463">
    <property type="entry name" value="AcrB_DN_DC_subdom"/>
</dbReference>
<dbReference type="PANTHER" id="PTHR32063">
    <property type="match status" value="1"/>
</dbReference>
<sequence length="1054" mass="113178">MFLSDISVRRPIVAVVMALLLTIAGVIGYLQLSVREFPATDPPVISIQTTYTGASASVIESRITQPLEDRLAGIEGIETIASQSSDGRSSITVEFRPGRDIDAAANDVRDRVAAGAADRPDDAQPPQVRKTDTDAQPIIYFFVSAPAWDRIKLGEYVERTLVDRLASLDGVADVTTIGLARPAMRIWLDPGRLAAFRLTPRDIENALRSQNVELPAGRIESVQQNLSLRVNRGFTTPADFRTLVIGRGPDGYLVRLGDVARIQEEAENPYSRFHFNGEDGVGLAVVRQSGANTLAVAQAAKAEVREMAKTLPEGMVIRQGSDNSLYIEEAIKGVWHTLAEAAVLVTVVIFLFLGSWRATLIPAITVPICLLTTCSVLWLLGYSINLLTLLALVLAIGLVVDDAIVVLENVHRRIEEGEPPLLAAFNGAREVGFAVLVTTLVVCAVFVPVMFLSGETGLMFREPAVTLVVAVGISGFLALTLAPMLCSRLLREHEPSRLSHAIDRLFDKVMAGYAASLDVAMRRWPVVLAGVAAILGFAAWQFTGLESELAPPEDMGVLSVRLTAPEGTGFAQLSRYMVEAENLVIPMIGKDAVRGLNARIPANQGESEDFDSANMTIYLNQWDEREKSSQDVVGELNRKLGTLAGLRGNASVRSPIGRSRGQPITFVIAGTSYDELARARDRILDAAAANPGIVNLDADYIETKPQLLIEVDRKRAGDLGISVDDISQALQTLMGSRRVSTYVRDGEEFRVIVQADEANRSREDQLSSVYVRARGGALVPLTNVISVRESATAKELGRFNKMRAITLQGGLAPGYSLGNALAFLEDQARQSPEVLAVGYRGESQAFKQTGNSIWLVFGLAVLIIYLLLAAQFESFIHPAIIISAVPLAVAGGIIGLALTDMTINLYSQIGTVMLVGLAAKNGVLIIEFANQLRDQGRSVEEALREAAVLRLRPILMTSLATVAGAVPLAMATGAGAGSRASIGVVIVFGVTLATGVTLYIVPLLYRWLAPYTTSPQATSRLLRTLMRRKPQPAPVPAPASTGVAHGGPAADPAE</sequence>
<dbReference type="RefSeq" id="WP_275229686.1">
    <property type="nucleotide sequence ID" value="NZ_JARESE010000062.1"/>
</dbReference>
<protein>
    <submittedName>
        <fullName evidence="3">Efflux RND transporter permease subunit</fullName>
    </submittedName>
</protein>
<feature type="transmembrane region" description="Helical" evidence="2">
    <location>
        <begin position="947"/>
        <end position="970"/>
    </location>
</feature>
<organism evidence="3 4">
    <name type="scientific">Novosphingobium album</name>
    <name type="common">ex Liu et al. 2023</name>
    <dbReference type="NCBI Taxonomy" id="3031130"/>
    <lineage>
        <taxon>Bacteria</taxon>
        <taxon>Pseudomonadati</taxon>
        <taxon>Pseudomonadota</taxon>
        <taxon>Alphaproteobacteria</taxon>
        <taxon>Sphingomonadales</taxon>
        <taxon>Sphingomonadaceae</taxon>
        <taxon>Novosphingobium</taxon>
    </lineage>
</organism>
<gene>
    <name evidence="3" type="ORF">PYV00_18035</name>
</gene>
<dbReference type="PANTHER" id="PTHR32063:SF14">
    <property type="entry name" value="BLL4319 PROTEIN"/>
    <property type="match status" value="1"/>
</dbReference>
<dbReference type="EMBL" id="JARESE010000062">
    <property type="protein sequence ID" value="MDE8653603.1"/>
    <property type="molecule type" value="Genomic_DNA"/>
</dbReference>
<feature type="region of interest" description="Disordered" evidence="1">
    <location>
        <begin position="1029"/>
        <end position="1054"/>
    </location>
</feature>
<evidence type="ECO:0000256" key="1">
    <source>
        <dbReference type="SAM" id="MobiDB-lite"/>
    </source>
</evidence>
<dbReference type="Gene3D" id="3.30.70.1320">
    <property type="entry name" value="Multidrug efflux transporter AcrB pore domain like"/>
    <property type="match status" value="1"/>
</dbReference>
<feature type="transmembrane region" description="Helical" evidence="2">
    <location>
        <begin position="333"/>
        <end position="353"/>
    </location>
</feature>
<dbReference type="SUPFAM" id="SSF82866">
    <property type="entry name" value="Multidrug efflux transporter AcrB transmembrane domain"/>
    <property type="match status" value="2"/>
</dbReference>
<feature type="transmembrane region" description="Helical" evidence="2">
    <location>
        <begin position="982"/>
        <end position="1005"/>
    </location>
</feature>
<feature type="transmembrane region" description="Helical" evidence="2">
    <location>
        <begin position="879"/>
        <end position="899"/>
    </location>
</feature>
<keyword evidence="2" id="KW-0472">Membrane</keyword>
<keyword evidence="2" id="KW-1133">Transmembrane helix</keyword>
<keyword evidence="2" id="KW-0812">Transmembrane</keyword>
<dbReference type="Proteomes" id="UP001216253">
    <property type="component" value="Unassembled WGS sequence"/>
</dbReference>
<accession>A0ABT5WUR5</accession>
<reference evidence="3 4" key="1">
    <citation type="submission" date="2023-03" db="EMBL/GenBank/DDBJ databases">
        <title>NovoSphingobium album sp. nov. isolated from polycyclic aromatic hydrocarbons- and heavy-metal polluted soil.</title>
        <authorList>
            <person name="Liu Z."/>
            <person name="Wang K."/>
        </authorList>
    </citation>
    <scope>NUCLEOTIDE SEQUENCE [LARGE SCALE GENOMIC DNA]</scope>
    <source>
        <strain evidence="3 4">H3SJ31-1</strain>
    </source>
</reference>
<dbReference type="Gene3D" id="3.30.70.1430">
    <property type="entry name" value="Multidrug efflux transporter AcrB pore domain"/>
    <property type="match status" value="2"/>
</dbReference>
<dbReference type="Gene3D" id="1.20.1640.10">
    <property type="entry name" value="Multidrug efflux transporter AcrB transmembrane domain"/>
    <property type="match status" value="2"/>
</dbReference>